<dbReference type="Pfam" id="PF04014">
    <property type="entry name" value="MazE_antitoxin"/>
    <property type="match status" value="1"/>
</dbReference>
<dbReference type="InterPro" id="IPR026022">
    <property type="entry name" value="PhoU_dom"/>
</dbReference>
<sequence length="341" mass="39201">MRKIYRLQGIGGSIYVALPKEWLKRYSLDKGSAVEVSIDIDGALKIVPLKESVKVSEAMFVKQGNEIEIFIDKPEEVYTSLLSAYLRGFDVITLRFSGGAIEREVKKTIDSVKDLLLGLETLDIGSNYIVLKVLASEDTDIESLIRNMHKMVRSMYSDAFNSIELNDVELAKAVILRDRDVNKLYFYITRVIRKRISTQLLEPKVLLKFVDCRMLIKFIEEIGDEAKNAAISSIEIISKKLELNPNSVAKVREAVSSIDEIYKNVIMKTHEKGVEISELRQHMKTCLIVKDMLKHMRIKLAEEKHLYWFTEFIQSFENIAMNVYDILSLVPFELISTMIYE</sequence>
<name>A0A7C4JKB5_9CREN</name>
<accession>A0A7C4JKB5</accession>
<dbReference type="Gene3D" id="1.20.58.220">
    <property type="entry name" value="Phosphate transport system protein phou homolog 2, domain 2"/>
    <property type="match status" value="1"/>
</dbReference>
<dbReference type="InterPro" id="IPR007159">
    <property type="entry name" value="SpoVT-AbrB_dom"/>
</dbReference>
<dbReference type="Pfam" id="PF01895">
    <property type="entry name" value="PhoU"/>
    <property type="match status" value="1"/>
</dbReference>
<organism evidence="3">
    <name type="scientific">Ignisphaera aggregans</name>
    <dbReference type="NCBI Taxonomy" id="334771"/>
    <lineage>
        <taxon>Archaea</taxon>
        <taxon>Thermoproteota</taxon>
        <taxon>Thermoprotei</taxon>
        <taxon>Desulfurococcales</taxon>
        <taxon>Desulfurococcaceae</taxon>
        <taxon>Ignisphaera</taxon>
    </lineage>
</organism>
<dbReference type="EMBL" id="DTBD01000067">
    <property type="protein sequence ID" value="HGQ65056.1"/>
    <property type="molecule type" value="Genomic_DNA"/>
</dbReference>
<reference evidence="3" key="1">
    <citation type="journal article" date="2020" name="mSystems">
        <title>Genome- and Community-Level Interaction Insights into Carbon Utilization and Element Cycling Functions of Hydrothermarchaeota in Hydrothermal Sediment.</title>
        <authorList>
            <person name="Zhou Z."/>
            <person name="Liu Y."/>
            <person name="Xu W."/>
            <person name="Pan J."/>
            <person name="Luo Z.H."/>
            <person name="Li M."/>
        </authorList>
    </citation>
    <scope>NUCLEOTIDE SEQUENCE [LARGE SCALE GENOMIC DNA]</scope>
    <source>
        <strain evidence="3">SpSt-637</strain>
        <strain evidence="2">SpSt-667</strain>
    </source>
</reference>
<evidence type="ECO:0000313" key="3">
    <source>
        <dbReference type="EMBL" id="HGQ65056.1"/>
    </source>
</evidence>
<evidence type="ECO:0000313" key="2">
    <source>
        <dbReference type="EMBL" id="HGQ35192.1"/>
    </source>
</evidence>
<dbReference type="SUPFAM" id="SSF109755">
    <property type="entry name" value="PhoU-like"/>
    <property type="match status" value="1"/>
</dbReference>
<dbReference type="SMART" id="SM00966">
    <property type="entry name" value="SpoVT_AbrB"/>
    <property type="match status" value="1"/>
</dbReference>
<comment type="caution">
    <text evidence="3">The sequence shown here is derived from an EMBL/GenBank/DDBJ whole genome shotgun (WGS) entry which is preliminary data.</text>
</comment>
<protein>
    <submittedName>
        <fullName evidence="3">Phosphate uptake regulator PhoU</fullName>
    </submittedName>
</protein>
<evidence type="ECO:0000259" key="1">
    <source>
        <dbReference type="SMART" id="SM00966"/>
    </source>
</evidence>
<dbReference type="PANTHER" id="PTHR42930">
    <property type="entry name" value="PHOSPHATE-SPECIFIC TRANSPORT SYSTEM ACCESSORY PROTEIN PHOU"/>
    <property type="match status" value="1"/>
</dbReference>
<dbReference type="GO" id="GO:0030643">
    <property type="term" value="P:intracellular phosphate ion homeostasis"/>
    <property type="evidence" value="ECO:0007669"/>
    <property type="project" value="InterPro"/>
</dbReference>
<dbReference type="PANTHER" id="PTHR42930:SF3">
    <property type="entry name" value="PHOSPHATE-SPECIFIC TRANSPORT SYSTEM ACCESSORY PROTEIN PHOU"/>
    <property type="match status" value="1"/>
</dbReference>
<dbReference type="AlphaFoldDB" id="A0A7C4JKB5"/>
<gene>
    <name evidence="3" type="ORF">ENU08_07425</name>
    <name evidence="2" type="ORF">ENU41_00740</name>
</gene>
<dbReference type="GO" id="GO:0003677">
    <property type="term" value="F:DNA binding"/>
    <property type="evidence" value="ECO:0007669"/>
    <property type="project" value="InterPro"/>
</dbReference>
<dbReference type="InterPro" id="IPR037914">
    <property type="entry name" value="SpoVT-AbrB_sf"/>
</dbReference>
<dbReference type="InterPro" id="IPR028366">
    <property type="entry name" value="PhoU"/>
</dbReference>
<dbReference type="EMBL" id="DTCK01000008">
    <property type="protein sequence ID" value="HGQ35192.1"/>
    <property type="molecule type" value="Genomic_DNA"/>
</dbReference>
<proteinExistence type="predicted"/>
<dbReference type="SUPFAM" id="SSF89447">
    <property type="entry name" value="AbrB/MazE/MraZ-like"/>
    <property type="match status" value="1"/>
</dbReference>
<dbReference type="InterPro" id="IPR038078">
    <property type="entry name" value="PhoU-like_sf"/>
</dbReference>
<feature type="domain" description="SpoVT-AbrB" evidence="1">
    <location>
        <begin position="8"/>
        <end position="54"/>
    </location>
</feature>
<dbReference type="GO" id="GO:0045936">
    <property type="term" value="P:negative regulation of phosphate metabolic process"/>
    <property type="evidence" value="ECO:0007669"/>
    <property type="project" value="InterPro"/>
</dbReference>